<dbReference type="AlphaFoldDB" id="A0A1X0DA61"/>
<sequence>MDPQDDPEKRIRELERPLADAAHASELGQTQPSGGYAYPPGPAGPPPPGPWTYGGPFPGPPPKPPSGNRMWWILGTFVVIAVIAVAGGVAAFAAHQLSGVRSTITGTVGPPSGGPSSPGPPTGGSLSVSGIGENRTIGCNGSVVSVSGVSNTVVITGHCARLTVSGVQNSIDVDAVDSIDASGFNNKVIYHSGIPKISNAGDSNVVQRG</sequence>
<feature type="compositionally biased region" description="Basic and acidic residues" evidence="1">
    <location>
        <begin position="1"/>
        <end position="18"/>
    </location>
</feature>
<dbReference type="OrthoDB" id="4697236at2"/>
<dbReference type="InterPro" id="IPR021417">
    <property type="entry name" value="DUF3060"/>
</dbReference>
<keyword evidence="2" id="KW-0812">Transmembrane</keyword>
<dbReference type="EMBL" id="MVHR01000049">
    <property type="protein sequence ID" value="ORA69089.1"/>
    <property type="molecule type" value="Genomic_DNA"/>
</dbReference>
<name>A0A1X0DA61_MYCHE</name>
<dbReference type="Pfam" id="PF11259">
    <property type="entry name" value="DUF3060"/>
    <property type="match status" value="1"/>
</dbReference>
<feature type="region of interest" description="Disordered" evidence="1">
    <location>
        <begin position="105"/>
        <end position="130"/>
    </location>
</feature>
<reference evidence="3 4" key="1">
    <citation type="submission" date="2017-02" db="EMBL/GenBank/DDBJ databases">
        <title>The new phylogeny of genus Mycobacterium.</title>
        <authorList>
            <person name="Tortoli E."/>
            <person name="Trovato A."/>
            <person name="Cirillo D.M."/>
        </authorList>
    </citation>
    <scope>NUCLEOTIDE SEQUENCE [LARGE SCALE GENOMIC DNA]</scope>
    <source>
        <strain evidence="3 4">DSM 44471</strain>
    </source>
</reference>
<dbReference type="STRING" id="53376.BST25_21470"/>
<accession>A0A1X0DA61</accession>
<dbReference type="RefSeq" id="WP_083077149.1">
    <property type="nucleotide sequence ID" value="NZ_AP022615.1"/>
</dbReference>
<evidence type="ECO:0000313" key="3">
    <source>
        <dbReference type="EMBL" id="ORA69089.1"/>
    </source>
</evidence>
<comment type="caution">
    <text evidence="3">The sequence shown here is derived from an EMBL/GenBank/DDBJ whole genome shotgun (WGS) entry which is preliminary data.</text>
</comment>
<feature type="compositionally biased region" description="Pro residues" evidence="1">
    <location>
        <begin position="39"/>
        <end position="50"/>
    </location>
</feature>
<protein>
    <submittedName>
        <fullName evidence="3">Uncharacterized protein</fullName>
    </submittedName>
</protein>
<keyword evidence="2" id="KW-0472">Membrane</keyword>
<organism evidence="3 4">
    <name type="scientific">Mycobacterium heidelbergense</name>
    <dbReference type="NCBI Taxonomy" id="53376"/>
    <lineage>
        <taxon>Bacteria</taxon>
        <taxon>Bacillati</taxon>
        <taxon>Actinomycetota</taxon>
        <taxon>Actinomycetes</taxon>
        <taxon>Mycobacteriales</taxon>
        <taxon>Mycobacteriaceae</taxon>
        <taxon>Mycobacterium</taxon>
        <taxon>Mycobacterium simiae complex</taxon>
    </lineage>
</organism>
<evidence type="ECO:0000256" key="2">
    <source>
        <dbReference type="SAM" id="Phobius"/>
    </source>
</evidence>
<feature type="region of interest" description="Disordered" evidence="1">
    <location>
        <begin position="1"/>
        <end position="60"/>
    </location>
</feature>
<keyword evidence="2" id="KW-1133">Transmembrane helix</keyword>
<dbReference type="Proteomes" id="UP000192566">
    <property type="component" value="Unassembled WGS sequence"/>
</dbReference>
<gene>
    <name evidence="3" type="ORF">BST25_21470</name>
</gene>
<evidence type="ECO:0000313" key="4">
    <source>
        <dbReference type="Proteomes" id="UP000192566"/>
    </source>
</evidence>
<feature type="transmembrane region" description="Helical" evidence="2">
    <location>
        <begin position="70"/>
        <end position="94"/>
    </location>
</feature>
<proteinExistence type="predicted"/>
<evidence type="ECO:0000256" key="1">
    <source>
        <dbReference type="SAM" id="MobiDB-lite"/>
    </source>
</evidence>
<keyword evidence="4" id="KW-1185">Reference proteome</keyword>